<evidence type="ECO:0000313" key="2">
    <source>
        <dbReference type="Proteomes" id="UP001596105"/>
    </source>
</evidence>
<sequence>MLIQEYAAYRIWKTDRELNDRRLNVDGLSNGGRFSGRRAGTLIAWLVGLVR</sequence>
<protein>
    <submittedName>
        <fullName evidence="1">Uncharacterized protein</fullName>
    </submittedName>
</protein>
<organism evidence="1 2">
    <name type="scientific">Cohnella suwonensis</name>
    <dbReference type="NCBI Taxonomy" id="696072"/>
    <lineage>
        <taxon>Bacteria</taxon>
        <taxon>Bacillati</taxon>
        <taxon>Bacillota</taxon>
        <taxon>Bacilli</taxon>
        <taxon>Bacillales</taxon>
        <taxon>Paenibacillaceae</taxon>
        <taxon>Cohnella</taxon>
    </lineage>
</organism>
<accession>A0ABW0LRX0</accession>
<dbReference type="EMBL" id="JBHSMH010000017">
    <property type="protein sequence ID" value="MFC5468629.1"/>
    <property type="molecule type" value="Genomic_DNA"/>
</dbReference>
<reference evidence="2" key="1">
    <citation type="journal article" date="2019" name="Int. J. Syst. Evol. Microbiol.">
        <title>The Global Catalogue of Microorganisms (GCM) 10K type strain sequencing project: providing services to taxonomists for standard genome sequencing and annotation.</title>
        <authorList>
            <consortium name="The Broad Institute Genomics Platform"/>
            <consortium name="The Broad Institute Genome Sequencing Center for Infectious Disease"/>
            <person name="Wu L."/>
            <person name="Ma J."/>
        </authorList>
    </citation>
    <scope>NUCLEOTIDE SEQUENCE [LARGE SCALE GENOMIC DNA]</scope>
    <source>
        <strain evidence="2">CCUG 57113</strain>
    </source>
</reference>
<dbReference type="Proteomes" id="UP001596105">
    <property type="component" value="Unassembled WGS sequence"/>
</dbReference>
<proteinExistence type="predicted"/>
<keyword evidence="2" id="KW-1185">Reference proteome</keyword>
<dbReference type="RefSeq" id="WP_209744874.1">
    <property type="nucleotide sequence ID" value="NZ_JBHSMH010000017.1"/>
</dbReference>
<gene>
    <name evidence="1" type="ORF">ACFPPD_07835</name>
</gene>
<comment type="caution">
    <text evidence="1">The sequence shown here is derived from an EMBL/GenBank/DDBJ whole genome shotgun (WGS) entry which is preliminary data.</text>
</comment>
<evidence type="ECO:0000313" key="1">
    <source>
        <dbReference type="EMBL" id="MFC5468629.1"/>
    </source>
</evidence>
<name>A0ABW0LRX0_9BACL</name>